<evidence type="ECO:0000256" key="3">
    <source>
        <dbReference type="ARBA" id="ARBA00023242"/>
    </source>
</evidence>
<dbReference type="EMBL" id="BLQM01000183">
    <property type="protein sequence ID" value="GMH73245.1"/>
    <property type="molecule type" value="Genomic_DNA"/>
</dbReference>
<feature type="region of interest" description="Disordered" evidence="4">
    <location>
        <begin position="380"/>
        <end position="440"/>
    </location>
</feature>
<gene>
    <name evidence="5" type="ORF">TL16_g06133</name>
</gene>
<dbReference type="InterPro" id="IPR019148">
    <property type="entry name" value="Nuclear_protein_DGCR14_ESS-2"/>
</dbReference>
<feature type="region of interest" description="Disordered" evidence="4">
    <location>
        <begin position="313"/>
        <end position="365"/>
    </location>
</feature>
<feature type="region of interest" description="Disordered" evidence="4">
    <location>
        <begin position="30"/>
        <end position="69"/>
    </location>
</feature>
<accession>A0A9W7ANP6</accession>
<evidence type="ECO:0000256" key="2">
    <source>
        <dbReference type="ARBA" id="ARBA00009072"/>
    </source>
</evidence>
<protein>
    <submittedName>
        <fullName evidence="5">Uncharacterized protein</fullName>
    </submittedName>
</protein>
<comment type="subcellular location">
    <subcellularLocation>
        <location evidence="1">Nucleus</location>
    </subcellularLocation>
</comment>
<feature type="compositionally biased region" description="Low complexity" evidence="4">
    <location>
        <begin position="327"/>
        <end position="337"/>
    </location>
</feature>
<keyword evidence="3" id="KW-0539">Nucleus</keyword>
<comment type="similarity">
    <text evidence="2">Belongs to the ESS2 family.</text>
</comment>
<comment type="caution">
    <text evidence="5">The sequence shown here is derived from an EMBL/GenBank/DDBJ whole genome shotgun (WGS) entry which is preliminary data.</text>
</comment>
<feature type="compositionally biased region" description="Low complexity" evidence="4">
    <location>
        <begin position="43"/>
        <end position="60"/>
    </location>
</feature>
<feature type="region of interest" description="Disordered" evidence="4">
    <location>
        <begin position="178"/>
        <end position="225"/>
    </location>
</feature>
<evidence type="ECO:0000313" key="6">
    <source>
        <dbReference type="Proteomes" id="UP001162640"/>
    </source>
</evidence>
<dbReference type="GO" id="GO:0071013">
    <property type="term" value="C:catalytic step 2 spliceosome"/>
    <property type="evidence" value="ECO:0007669"/>
    <property type="project" value="TreeGrafter"/>
</dbReference>
<name>A0A9W7ANP6_9STRA</name>
<evidence type="ECO:0000256" key="1">
    <source>
        <dbReference type="ARBA" id="ARBA00004123"/>
    </source>
</evidence>
<evidence type="ECO:0000313" key="5">
    <source>
        <dbReference type="EMBL" id="GMH73245.1"/>
    </source>
</evidence>
<proteinExistence type="inferred from homology"/>
<feature type="compositionally biased region" description="Acidic residues" evidence="4">
    <location>
        <begin position="178"/>
        <end position="192"/>
    </location>
</feature>
<reference evidence="6" key="1">
    <citation type="journal article" date="2023" name="Commun. Biol.">
        <title>Genome analysis of Parmales, the sister group of diatoms, reveals the evolutionary specialization of diatoms from phago-mixotrophs to photoautotrophs.</title>
        <authorList>
            <person name="Ban H."/>
            <person name="Sato S."/>
            <person name="Yoshikawa S."/>
            <person name="Yamada K."/>
            <person name="Nakamura Y."/>
            <person name="Ichinomiya M."/>
            <person name="Sato N."/>
            <person name="Blanc-Mathieu R."/>
            <person name="Endo H."/>
            <person name="Kuwata A."/>
            <person name="Ogata H."/>
        </authorList>
    </citation>
    <scope>NUCLEOTIDE SEQUENCE [LARGE SCALE GENOMIC DNA]</scope>
</reference>
<dbReference type="AlphaFoldDB" id="A0A9W7ANP6"/>
<dbReference type="PANTHER" id="PTHR12940:SF0">
    <property type="entry name" value="SPLICING FACTOR ESS-2 HOMOLOG"/>
    <property type="match status" value="1"/>
</dbReference>
<dbReference type="Proteomes" id="UP001162640">
    <property type="component" value="Unassembled WGS sequence"/>
</dbReference>
<evidence type="ECO:0000256" key="4">
    <source>
        <dbReference type="SAM" id="MobiDB-lite"/>
    </source>
</evidence>
<dbReference type="Pfam" id="PF09751">
    <property type="entry name" value="Es2"/>
    <property type="match status" value="1"/>
</dbReference>
<organism evidence="5 6">
    <name type="scientific">Triparma laevis f. inornata</name>
    <dbReference type="NCBI Taxonomy" id="1714386"/>
    <lineage>
        <taxon>Eukaryota</taxon>
        <taxon>Sar</taxon>
        <taxon>Stramenopiles</taxon>
        <taxon>Ochrophyta</taxon>
        <taxon>Bolidophyceae</taxon>
        <taxon>Parmales</taxon>
        <taxon>Triparmaceae</taxon>
        <taxon>Triparma</taxon>
    </lineage>
</organism>
<dbReference type="PANTHER" id="PTHR12940">
    <property type="entry name" value="ES-2 PROTEIN - RELATED"/>
    <property type="match status" value="1"/>
</dbReference>
<sequence>MAAPPPPNLVAVLEEEDYVDAIEDIIKRDYFPDPKGYDDDSSTIATQTTNTDNTDTTITASHYGGPGKPPTLTLSEFHKTHTSEDNEYYRQQQIKSLEEHRRLYAYAYGDKPLMLLPDGTEATKERLALMEATPLASDEFTKDGGNVEMWKWRSHNALMMQPSLEREKKICGVLAIEDGDDNIDDDDDDDDDTKLLKATTNNDGSMPPPRRKKPTTGIEDQSAPKIVPEATRFKPHELFNQFMAGHKGPGKDKIDFEAYEKSHTESEYSFEGSGITGKKINGYSFVKMTPTPCAPEFDIEDNSLRETVAKNLQDAAGRNLRKRRTDSVSSSGSSSSGRPMFPGGKRKKSRWDGGRGEVNLTPAAQNLLNRSVGGRSVLVGGLPTPNVTPRARGSLGDSLRASYTPKSRIRSERGGGGSVRSSRNEGSKGGFVSSSTPLRK</sequence>